<dbReference type="OrthoDB" id="418563at2759"/>
<reference evidence="1" key="1">
    <citation type="submission" date="2021-02" db="EMBL/GenBank/DDBJ databases">
        <authorList>
            <person name="Dougan E. K."/>
            <person name="Rhodes N."/>
            <person name="Thang M."/>
            <person name="Chan C."/>
        </authorList>
    </citation>
    <scope>NUCLEOTIDE SEQUENCE</scope>
</reference>
<protein>
    <submittedName>
        <fullName evidence="1">ATG26 protein</fullName>
    </submittedName>
</protein>
<evidence type="ECO:0000313" key="1">
    <source>
        <dbReference type="EMBL" id="CAE7250457.1"/>
    </source>
</evidence>
<proteinExistence type="predicted"/>
<dbReference type="EMBL" id="CAJNDS010001169">
    <property type="protein sequence ID" value="CAE7250457.1"/>
    <property type="molecule type" value="Genomic_DNA"/>
</dbReference>
<comment type="caution">
    <text evidence="1">The sequence shown here is derived from an EMBL/GenBank/DDBJ whole genome shotgun (WGS) entry which is preliminary data.</text>
</comment>
<gene>
    <name evidence="1" type="primary">ATG26</name>
    <name evidence="1" type="ORF">SNAT2548_LOCUS12308</name>
</gene>
<accession>A0A812LSR0</accession>
<evidence type="ECO:0000313" key="2">
    <source>
        <dbReference type="Proteomes" id="UP000604046"/>
    </source>
</evidence>
<sequence length="237" mass="27038">MADRADAAEEEDVSFEVSLMNGNSATIICRPADKLQSLRRQISEALEGVGSRSPLCYFRSTQETPELLAGHTPASEVAGSEVRVVVQAGPTWCSEKCFRRAASFNELPGYLDDQWEEERLRFFGSGVFELHRHFHSNHCGMPEEDCLERENYLVATGEWQLDGDEDVLLIGMQKICGRQRGQTVTKSFRRRCWKRDLLYSPSWIVTSIGTDGEVVPEYYRSSVECIDRNVMREQVDW</sequence>
<organism evidence="1 2">
    <name type="scientific">Symbiodinium natans</name>
    <dbReference type="NCBI Taxonomy" id="878477"/>
    <lineage>
        <taxon>Eukaryota</taxon>
        <taxon>Sar</taxon>
        <taxon>Alveolata</taxon>
        <taxon>Dinophyceae</taxon>
        <taxon>Suessiales</taxon>
        <taxon>Symbiodiniaceae</taxon>
        <taxon>Symbiodinium</taxon>
    </lineage>
</organism>
<keyword evidence="2" id="KW-1185">Reference proteome</keyword>
<name>A0A812LSR0_9DINO</name>
<dbReference type="Proteomes" id="UP000604046">
    <property type="component" value="Unassembled WGS sequence"/>
</dbReference>
<dbReference type="AlphaFoldDB" id="A0A812LSR0"/>